<evidence type="ECO:0000259" key="5">
    <source>
        <dbReference type="PROSITE" id="PS50865"/>
    </source>
</evidence>
<dbReference type="Proteomes" id="UP000076798">
    <property type="component" value="Unassembled WGS sequence"/>
</dbReference>
<evidence type="ECO:0000256" key="4">
    <source>
        <dbReference type="PROSITE-ProRule" id="PRU00134"/>
    </source>
</evidence>
<protein>
    <recommendedName>
        <fullName evidence="5">MYND-type domain-containing protein</fullName>
    </recommendedName>
</protein>
<dbReference type="SUPFAM" id="SSF144232">
    <property type="entry name" value="HIT/MYND zinc finger-like"/>
    <property type="match status" value="1"/>
</dbReference>
<evidence type="ECO:0000256" key="3">
    <source>
        <dbReference type="ARBA" id="ARBA00022833"/>
    </source>
</evidence>
<dbReference type="InterPro" id="IPR002893">
    <property type="entry name" value="Znf_MYND"/>
</dbReference>
<dbReference type="GO" id="GO:0008270">
    <property type="term" value="F:zinc ion binding"/>
    <property type="evidence" value="ECO:0007669"/>
    <property type="project" value="UniProtKB-KW"/>
</dbReference>
<evidence type="ECO:0000256" key="1">
    <source>
        <dbReference type="ARBA" id="ARBA00022723"/>
    </source>
</evidence>
<dbReference type="Gene3D" id="6.10.140.2220">
    <property type="match status" value="1"/>
</dbReference>
<dbReference type="OrthoDB" id="4851849at2759"/>
<keyword evidence="3" id="KW-0862">Zinc</keyword>
<evidence type="ECO:0000313" key="6">
    <source>
        <dbReference type="EMBL" id="KZT33707.1"/>
    </source>
</evidence>
<accession>A0A165YXA0</accession>
<dbReference type="Pfam" id="PF01753">
    <property type="entry name" value="zf-MYND"/>
    <property type="match status" value="1"/>
</dbReference>
<evidence type="ECO:0000313" key="7">
    <source>
        <dbReference type="Proteomes" id="UP000076798"/>
    </source>
</evidence>
<organism evidence="6 7">
    <name type="scientific">Sistotremastrum suecicum HHB10207 ss-3</name>
    <dbReference type="NCBI Taxonomy" id="1314776"/>
    <lineage>
        <taxon>Eukaryota</taxon>
        <taxon>Fungi</taxon>
        <taxon>Dikarya</taxon>
        <taxon>Basidiomycota</taxon>
        <taxon>Agaricomycotina</taxon>
        <taxon>Agaricomycetes</taxon>
        <taxon>Sistotremastrales</taxon>
        <taxon>Sistotremastraceae</taxon>
        <taxon>Sistotremastrum</taxon>
    </lineage>
</organism>
<keyword evidence="1" id="KW-0479">Metal-binding</keyword>
<sequence>MARTCVVCATPTRKTCTGCLKTAYCSKKCQRADWRLHIVYCDDPGREVTAADDLAADIFANRVPELPTIQMYGMSKIKGIKDYNYLVAIYTDAFQFFSISPRTLNQWRDENVLYPRLLSAYARAGNTVSQRNWSWLREHASVFDRRGQMESLDGSAVVIQDVYQLLAWKHIGGSPFDTVADIVRAQKSWPLDKRACFEFVSVVISCGGPNVYLAESWQRFGYCVSKDEEDPLPRRLYHELIERCTFDEFYDAYRSCSLIALMDAKGLRSIRKELPREFKIILSQSAHHVATVWGLKALVLSDYYVEPIPCVSISYGFSNCQGSEESKRLRQFYARLFQEYDVEPLKLERASNNDRIYEYIIKLPKVILSNTEKRFFKRVMKRNNLVFSGFPGMMDMPSPFAQQGY</sequence>
<keyword evidence="2 4" id="KW-0863">Zinc-finger</keyword>
<gene>
    <name evidence="6" type="ORF">SISSUDRAFT_1053916</name>
</gene>
<reference evidence="6 7" key="1">
    <citation type="journal article" date="2016" name="Mol. Biol. Evol.">
        <title>Comparative Genomics of Early-Diverging Mushroom-Forming Fungi Provides Insights into the Origins of Lignocellulose Decay Capabilities.</title>
        <authorList>
            <person name="Nagy L.G."/>
            <person name="Riley R."/>
            <person name="Tritt A."/>
            <person name="Adam C."/>
            <person name="Daum C."/>
            <person name="Floudas D."/>
            <person name="Sun H."/>
            <person name="Yadav J.S."/>
            <person name="Pangilinan J."/>
            <person name="Larsson K.H."/>
            <person name="Matsuura K."/>
            <person name="Barry K."/>
            <person name="Labutti K."/>
            <person name="Kuo R."/>
            <person name="Ohm R.A."/>
            <person name="Bhattacharya S.S."/>
            <person name="Shirouzu T."/>
            <person name="Yoshinaga Y."/>
            <person name="Martin F.M."/>
            <person name="Grigoriev I.V."/>
            <person name="Hibbett D.S."/>
        </authorList>
    </citation>
    <scope>NUCLEOTIDE SEQUENCE [LARGE SCALE GENOMIC DNA]</scope>
    <source>
        <strain evidence="6 7">HHB10207 ss-3</strain>
    </source>
</reference>
<feature type="domain" description="MYND-type" evidence="5">
    <location>
        <begin position="5"/>
        <end position="41"/>
    </location>
</feature>
<dbReference type="PROSITE" id="PS01360">
    <property type="entry name" value="ZF_MYND_1"/>
    <property type="match status" value="1"/>
</dbReference>
<proteinExistence type="predicted"/>
<dbReference type="PROSITE" id="PS50865">
    <property type="entry name" value="ZF_MYND_2"/>
    <property type="match status" value="1"/>
</dbReference>
<dbReference type="AlphaFoldDB" id="A0A165YXA0"/>
<keyword evidence="7" id="KW-1185">Reference proteome</keyword>
<name>A0A165YXA0_9AGAM</name>
<dbReference type="EMBL" id="KV428224">
    <property type="protein sequence ID" value="KZT33707.1"/>
    <property type="molecule type" value="Genomic_DNA"/>
</dbReference>
<evidence type="ECO:0000256" key="2">
    <source>
        <dbReference type="ARBA" id="ARBA00022771"/>
    </source>
</evidence>